<keyword evidence="10" id="KW-1185">Reference proteome</keyword>
<dbReference type="InterPro" id="IPR020603">
    <property type="entry name" value="MraZ_dom"/>
</dbReference>
<dbReference type="GO" id="GO:2000143">
    <property type="term" value="P:negative regulation of DNA-templated transcription initiation"/>
    <property type="evidence" value="ECO:0007669"/>
    <property type="project" value="TreeGrafter"/>
</dbReference>
<dbReference type="InterPro" id="IPR007159">
    <property type="entry name" value="SpoVT-AbrB_dom"/>
</dbReference>
<dbReference type="GO" id="GO:0000976">
    <property type="term" value="F:transcription cis-regulatory region binding"/>
    <property type="evidence" value="ECO:0007669"/>
    <property type="project" value="TreeGrafter"/>
</dbReference>
<dbReference type="EMBL" id="RBIQ01000011">
    <property type="protein sequence ID" value="RKR07798.1"/>
    <property type="molecule type" value="Genomic_DNA"/>
</dbReference>
<comment type="similarity">
    <text evidence="7">Belongs to the MraZ family.</text>
</comment>
<evidence type="ECO:0000256" key="3">
    <source>
        <dbReference type="ARBA" id="ARBA00022737"/>
    </source>
</evidence>
<protein>
    <recommendedName>
        <fullName evidence="1 7">Transcriptional regulator MraZ</fullName>
    </recommendedName>
</protein>
<dbReference type="CDD" id="cd16321">
    <property type="entry name" value="MraZ_C"/>
    <property type="match status" value="1"/>
</dbReference>
<evidence type="ECO:0000313" key="10">
    <source>
        <dbReference type="Proteomes" id="UP000269412"/>
    </source>
</evidence>
<organism evidence="9 10">
    <name type="scientific">Maribacter vaceletii</name>
    <dbReference type="NCBI Taxonomy" id="1206816"/>
    <lineage>
        <taxon>Bacteria</taxon>
        <taxon>Pseudomonadati</taxon>
        <taxon>Bacteroidota</taxon>
        <taxon>Flavobacteriia</taxon>
        <taxon>Flavobacteriales</taxon>
        <taxon>Flavobacteriaceae</taxon>
        <taxon>Maribacter</taxon>
    </lineage>
</organism>
<reference evidence="9 10" key="1">
    <citation type="submission" date="2018-10" db="EMBL/GenBank/DDBJ databases">
        <title>Genomic Encyclopedia of Archaeal and Bacterial Type Strains, Phase II (KMG-II): from individual species to whole genera.</title>
        <authorList>
            <person name="Goeker M."/>
        </authorList>
    </citation>
    <scope>NUCLEOTIDE SEQUENCE [LARGE SCALE GENOMIC DNA]</scope>
    <source>
        <strain evidence="9 10">DSM 25230</strain>
    </source>
</reference>
<dbReference type="Proteomes" id="UP000269412">
    <property type="component" value="Unassembled WGS sequence"/>
</dbReference>
<feature type="domain" description="SpoVT-AbrB" evidence="8">
    <location>
        <begin position="84"/>
        <end position="127"/>
    </location>
</feature>
<dbReference type="PROSITE" id="PS51740">
    <property type="entry name" value="SPOVT_ABRB"/>
    <property type="match status" value="2"/>
</dbReference>
<dbReference type="GO" id="GO:0009295">
    <property type="term" value="C:nucleoid"/>
    <property type="evidence" value="ECO:0007669"/>
    <property type="project" value="UniProtKB-SubCell"/>
</dbReference>
<evidence type="ECO:0000256" key="6">
    <source>
        <dbReference type="ARBA" id="ARBA00023163"/>
    </source>
</evidence>
<dbReference type="SUPFAM" id="SSF89447">
    <property type="entry name" value="AbrB/MazE/MraZ-like"/>
    <property type="match status" value="1"/>
</dbReference>
<dbReference type="OrthoDB" id="9807753at2"/>
<accession>A0A495DTQ2</accession>
<proteinExistence type="inferred from homology"/>
<evidence type="ECO:0000256" key="4">
    <source>
        <dbReference type="ARBA" id="ARBA00023015"/>
    </source>
</evidence>
<keyword evidence="5 7" id="KW-0238">DNA-binding</keyword>
<dbReference type="InterPro" id="IPR037914">
    <property type="entry name" value="SpoVT-AbrB_sf"/>
</dbReference>
<dbReference type="GO" id="GO:0005737">
    <property type="term" value="C:cytoplasm"/>
    <property type="evidence" value="ECO:0007669"/>
    <property type="project" value="UniProtKB-UniRule"/>
</dbReference>
<dbReference type="PANTHER" id="PTHR34701:SF1">
    <property type="entry name" value="TRANSCRIPTIONAL REGULATOR MRAZ"/>
    <property type="match status" value="1"/>
</dbReference>
<dbReference type="HAMAP" id="MF_01008">
    <property type="entry name" value="MraZ"/>
    <property type="match status" value="1"/>
</dbReference>
<dbReference type="AlphaFoldDB" id="A0A495DTQ2"/>
<dbReference type="Gene3D" id="3.40.1550.20">
    <property type="entry name" value="Transcriptional regulator MraZ domain"/>
    <property type="match status" value="1"/>
</dbReference>
<evidence type="ECO:0000256" key="7">
    <source>
        <dbReference type="HAMAP-Rule" id="MF_01008"/>
    </source>
</evidence>
<dbReference type="PANTHER" id="PTHR34701">
    <property type="entry name" value="TRANSCRIPTIONAL REGULATOR MRAZ"/>
    <property type="match status" value="1"/>
</dbReference>
<feature type="domain" description="SpoVT-AbrB" evidence="8">
    <location>
        <begin position="8"/>
        <end position="55"/>
    </location>
</feature>
<keyword evidence="2 7" id="KW-0963">Cytoplasm</keyword>
<dbReference type="InterPro" id="IPR003444">
    <property type="entry name" value="MraZ"/>
</dbReference>
<comment type="subunit">
    <text evidence="7">Forms oligomers.</text>
</comment>
<dbReference type="InterPro" id="IPR035642">
    <property type="entry name" value="MraZ_N"/>
</dbReference>
<comment type="subcellular location">
    <subcellularLocation>
        <location evidence="7">Cytoplasm</location>
        <location evidence="7">Nucleoid</location>
    </subcellularLocation>
</comment>
<dbReference type="InterPro" id="IPR038619">
    <property type="entry name" value="MraZ_sf"/>
</dbReference>
<dbReference type="CDD" id="cd16320">
    <property type="entry name" value="MraZ_N"/>
    <property type="match status" value="1"/>
</dbReference>
<keyword evidence="4 7" id="KW-0805">Transcription regulation</keyword>
<sequence length="157" mass="18037">MDIFFFGVFNCKADAKGRVMLPVSLRNQIAPVLNNGFVVKRSYYEDCLELYPMNEWNTVMRELNELSRYEEENIDFIRKYTASLRQVEIDANGRLLIPKDVITAVGITKNVVLAPIGKRIEIWDKDLYDARISASKEEKVSLAKKVRNTGKSNNELS</sequence>
<keyword evidence="6 7" id="KW-0804">Transcription</keyword>
<evidence type="ECO:0000259" key="8">
    <source>
        <dbReference type="PROSITE" id="PS51740"/>
    </source>
</evidence>
<evidence type="ECO:0000256" key="2">
    <source>
        <dbReference type="ARBA" id="ARBA00022490"/>
    </source>
</evidence>
<name>A0A495DTQ2_9FLAO</name>
<keyword evidence="3" id="KW-0677">Repeat</keyword>
<evidence type="ECO:0000313" key="9">
    <source>
        <dbReference type="EMBL" id="RKR07798.1"/>
    </source>
</evidence>
<comment type="caution">
    <text evidence="9">The sequence shown here is derived from an EMBL/GenBank/DDBJ whole genome shotgun (WGS) entry which is preliminary data.</text>
</comment>
<dbReference type="GO" id="GO:0003700">
    <property type="term" value="F:DNA-binding transcription factor activity"/>
    <property type="evidence" value="ECO:0007669"/>
    <property type="project" value="UniProtKB-UniRule"/>
</dbReference>
<dbReference type="InterPro" id="IPR035644">
    <property type="entry name" value="MraZ_C"/>
</dbReference>
<dbReference type="Pfam" id="PF02381">
    <property type="entry name" value="MraZ"/>
    <property type="match status" value="2"/>
</dbReference>
<evidence type="ECO:0000256" key="1">
    <source>
        <dbReference type="ARBA" id="ARBA00013860"/>
    </source>
</evidence>
<gene>
    <name evidence="7" type="primary">mraZ</name>
    <name evidence="9" type="ORF">CLV91_2981</name>
</gene>
<evidence type="ECO:0000256" key="5">
    <source>
        <dbReference type="ARBA" id="ARBA00023125"/>
    </source>
</evidence>
<dbReference type="RefSeq" id="WP_121068981.1">
    <property type="nucleotide sequence ID" value="NZ_RBIQ01000011.1"/>
</dbReference>